<feature type="chain" id="PRO_5039409064" evidence="6">
    <location>
        <begin position="22"/>
        <end position="223"/>
    </location>
</feature>
<evidence type="ECO:0000259" key="7">
    <source>
        <dbReference type="PROSITE" id="PS51935"/>
    </source>
</evidence>
<feature type="signal peptide" evidence="6">
    <location>
        <begin position="1"/>
        <end position="21"/>
    </location>
</feature>
<keyword evidence="2" id="KW-0645">Protease</keyword>
<evidence type="ECO:0000313" key="9">
    <source>
        <dbReference type="Proteomes" id="UP000323257"/>
    </source>
</evidence>
<name>A0A5S5CHH7_9BACL</name>
<evidence type="ECO:0000313" key="8">
    <source>
        <dbReference type="EMBL" id="TYP79249.1"/>
    </source>
</evidence>
<evidence type="ECO:0000256" key="3">
    <source>
        <dbReference type="ARBA" id="ARBA00022801"/>
    </source>
</evidence>
<feature type="domain" description="NlpC/P60" evidence="7">
    <location>
        <begin position="81"/>
        <end position="222"/>
    </location>
</feature>
<dbReference type="InterPro" id="IPR051202">
    <property type="entry name" value="Peptidase_C40"/>
</dbReference>
<keyword evidence="9" id="KW-1185">Reference proteome</keyword>
<dbReference type="AlphaFoldDB" id="A0A5S5CHH7"/>
<keyword evidence="6" id="KW-0732">Signal</keyword>
<keyword evidence="4" id="KW-0788">Thiol protease</keyword>
<dbReference type="InterPro" id="IPR038765">
    <property type="entry name" value="Papain-like_cys_pep_sf"/>
</dbReference>
<dbReference type="PANTHER" id="PTHR47053:SF1">
    <property type="entry name" value="MUREIN DD-ENDOPEPTIDASE MEPH-RELATED"/>
    <property type="match status" value="1"/>
</dbReference>
<feature type="region of interest" description="Disordered" evidence="5">
    <location>
        <begin position="22"/>
        <end position="62"/>
    </location>
</feature>
<feature type="compositionally biased region" description="Basic and acidic residues" evidence="5">
    <location>
        <begin position="26"/>
        <end position="35"/>
    </location>
</feature>
<protein>
    <submittedName>
        <fullName evidence="8">Cell wall-associated NlpC family hydrolase</fullName>
    </submittedName>
</protein>
<dbReference type="Pfam" id="PF00877">
    <property type="entry name" value="NLPC_P60"/>
    <property type="match status" value="1"/>
</dbReference>
<keyword evidence="3 8" id="KW-0378">Hydrolase</keyword>
<dbReference type="InterPro" id="IPR000064">
    <property type="entry name" value="NLP_P60_dom"/>
</dbReference>
<comment type="similarity">
    <text evidence="1">Belongs to the peptidase C40 family.</text>
</comment>
<reference evidence="8 9" key="1">
    <citation type="submission" date="2019-07" db="EMBL/GenBank/DDBJ databases">
        <title>Genomic Encyclopedia of Type Strains, Phase III (KMG-III): the genomes of soil and plant-associated and newly described type strains.</title>
        <authorList>
            <person name="Whitman W."/>
        </authorList>
    </citation>
    <scope>NUCLEOTIDE SEQUENCE [LARGE SCALE GENOMIC DNA]</scope>
    <source>
        <strain evidence="8 9">BL24</strain>
    </source>
</reference>
<dbReference type="SUPFAM" id="SSF54001">
    <property type="entry name" value="Cysteine proteinases"/>
    <property type="match status" value="1"/>
</dbReference>
<gene>
    <name evidence="8" type="ORF">BCM02_101367</name>
</gene>
<dbReference type="PROSITE" id="PS51257">
    <property type="entry name" value="PROKAR_LIPOPROTEIN"/>
    <property type="match status" value="1"/>
</dbReference>
<accession>A0A5S5CHH7</accession>
<proteinExistence type="inferred from homology"/>
<dbReference type="GO" id="GO:0006508">
    <property type="term" value="P:proteolysis"/>
    <property type="evidence" value="ECO:0007669"/>
    <property type="project" value="UniProtKB-KW"/>
</dbReference>
<feature type="compositionally biased region" description="Low complexity" evidence="5">
    <location>
        <begin position="51"/>
        <end position="61"/>
    </location>
</feature>
<feature type="compositionally biased region" description="Polar residues" evidence="5">
    <location>
        <begin position="37"/>
        <end position="48"/>
    </location>
</feature>
<evidence type="ECO:0000256" key="4">
    <source>
        <dbReference type="ARBA" id="ARBA00022807"/>
    </source>
</evidence>
<dbReference type="Proteomes" id="UP000323257">
    <property type="component" value="Unassembled WGS sequence"/>
</dbReference>
<dbReference type="EMBL" id="VNHS01000001">
    <property type="protein sequence ID" value="TYP79249.1"/>
    <property type="molecule type" value="Genomic_DNA"/>
</dbReference>
<dbReference type="Gene3D" id="3.90.1720.10">
    <property type="entry name" value="endopeptidase domain like (from Nostoc punctiforme)"/>
    <property type="match status" value="1"/>
</dbReference>
<dbReference type="GO" id="GO:0008234">
    <property type="term" value="F:cysteine-type peptidase activity"/>
    <property type="evidence" value="ECO:0007669"/>
    <property type="project" value="UniProtKB-KW"/>
</dbReference>
<dbReference type="PROSITE" id="PS51935">
    <property type="entry name" value="NLPC_P60"/>
    <property type="match status" value="1"/>
</dbReference>
<organism evidence="8 9">
    <name type="scientific">Paenibacillus methanolicus</name>
    <dbReference type="NCBI Taxonomy" id="582686"/>
    <lineage>
        <taxon>Bacteria</taxon>
        <taxon>Bacillati</taxon>
        <taxon>Bacillota</taxon>
        <taxon>Bacilli</taxon>
        <taxon>Bacillales</taxon>
        <taxon>Paenibacillaceae</taxon>
        <taxon>Paenibacillus</taxon>
    </lineage>
</organism>
<evidence type="ECO:0000256" key="2">
    <source>
        <dbReference type="ARBA" id="ARBA00022670"/>
    </source>
</evidence>
<dbReference type="PANTHER" id="PTHR47053">
    <property type="entry name" value="MUREIN DD-ENDOPEPTIDASE MEPH-RELATED"/>
    <property type="match status" value="1"/>
</dbReference>
<sequence>MRTYRWLSVIGALGLTMLSSACGSSGEDRHSDHKQTRQLQTEQTPTRHLQTKSLQTKQLQTPNQSTYQMKAVNNPAAAQRSAAIQRVINTGMKYRGTPYEFGSNRSTTRTFDCSDFVKHAYAEGAGIKLPADSRQQGMYVRNKGTANTNWRALRAGDVMFFSSPGVKITGTNRYRVRITHDGIYLGDGRILHTYSRESGGVRIDSIAGSQWERRFLFGGSVIR</sequence>
<evidence type="ECO:0000256" key="6">
    <source>
        <dbReference type="SAM" id="SignalP"/>
    </source>
</evidence>
<evidence type="ECO:0000256" key="5">
    <source>
        <dbReference type="SAM" id="MobiDB-lite"/>
    </source>
</evidence>
<comment type="caution">
    <text evidence="8">The sequence shown here is derived from an EMBL/GenBank/DDBJ whole genome shotgun (WGS) entry which is preliminary data.</text>
</comment>
<evidence type="ECO:0000256" key="1">
    <source>
        <dbReference type="ARBA" id="ARBA00007074"/>
    </source>
</evidence>